<evidence type="ECO:0000256" key="1">
    <source>
        <dbReference type="ARBA" id="ARBA00009431"/>
    </source>
</evidence>
<protein>
    <submittedName>
        <fullName evidence="2">Uncharacterized protein</fullName>
    </submittedName>
</protein>
<sequence length="243" mass="27204">MEDRWESLIHIVEGNICDNKPAVTVNEESGRNLFYWFLEAVEDPSPKPLVIWLEGGPGCSIQLVRKAERIGPFSINPDGKTLYLNPYSWNQVANIIFLESPVGIGFSYSSNPSEYLTNGDKRTGHYIPQLAQAIMRYQSSTGQKPINLKGYMVGNALTDNFNDQLGRSEFLWSTGLISDQTYKLRNIFCSHASFVHSPENCSKISDVITLELGNIYSIYTPACTSNVSDSDKPPKRRYVSSSS</sequence>
<proteinExistence type="inferred from homology"/>
<gene>
    <name evidence="2" type="ORF">IFM89_031995</name>
</gene>
<dbReference type="InterPro" id="IPR029058">
    <property type="entry name" value="AB_hydrolase_fold"/>
</dbReference>
<evidence type="ECO:0000313" key="3">
    <source>
        <dbReference type="Proteomes" id="UP000631114"/>
    </source>
</evidence>
<dbReference type="EMBL" id="JADFTS010000003">
    <property type="protein sequence ID" value="KAF9616719.1"/>
    <property type="molecule type" value="Genomic_DNA"/>
</dbReference>
<name>A0A835M7M2_9MAGN</name>
<dbReference type="SUPFAM" id="SSF53474">
    <property type="entry name" value="alpha/beta-Hydrolases"/>
    <property type="match status" value="1"/>
</dbReference>
<dbReference type="Gene3D" id="3.40.50.1820">
    <property type="entry name" value="alpha/beta hydrolase"/>
    <property type="match status" value="2"/>
</dbReference>
<comment type="similarity">
    <text evidence="1">Belongs to the peptidase S10 family.</text>
</comment>
<organism evidence="2 3">
    <name type="scientific">Coptis chinensis</name>
    <dbReference type="NCBI Taxonomy" id="261450"/>
    <lineage>
        <taxon>Eukaryota</taxon>
        <taxon>Viridiplantae</taxon>
        <taxon>Streptophyta</taxon>
        <taxon>Embryophyta</taxon>
        <taxon>Tracheophyta</taxon>
        <taxon>Spermatophyta</taxon>
        <taxon>Magnoliopsida</taxon>
        <taxon>Ranunculales</taxon>
        <taxon>Ranunculaceae</taxon>
        <taxon>Coptidoideae</taxon>
        <taxon>Coptis</taxon>
    </lineage>
</organism>
<dbReference type="Pfam" id="PF00450">
    <property type="entry name" value="Peptidase_S10"/>
    <property type="match status" value="2"/>
</dbReference>
<dbReference type="Proteomes" id="UP000631114">
    <property type="component" value="Unassembled WGS sequence"/>
</dbReference>
<keyword evidence="3" id="KW-1185">Reference proteome</keyword>
<dbReference type="GO" id="GO:0006508">
    <property type="term" value="P:proteolysis"/>
    <property type="evidence" value="ECO:0007669"/>
    <property type="project" value="InterPro"/>
</dbReference>
<evidence type="ECO:0000313" key="2">
    <source>
        <dbReference type="EMBL" id="KAF9616719.1"/>
    </source>
</evidence>
<accession>A0A835M7M2</accession>
<dbReference type="InterPro" id="IPR001563">
    <property type="entry name" value="Peptidase_S10"/>
</dbReference>
<dbReference type="PRINTS" id="PR00724">
    <property type="entry name" value="CRBOXYPTASEC"/>
</dbReference>
<dbReference type="AlphaFoldDB" id="A0A835M7M2"/>
<dbReference type="OrthoDB" id="443318at2759"/>
<comment type="caution">
    <text evidence="2">The sequence shown here is derived from an EMBL/GenBank/DDBJ whole genome shotgun (WGS) entry which is preliminary data.</text>
</comment>
<reference evidence="2 3" key="1">
    <citation type="submission" date="2020-10" db="EMBL/GenBank/DDBJ databases">
        <title>The Coptis chinensis genome and diversification of protoberbering-type alkaloids.</title>
        <authorList>
            <person name="Wang B."/>
            <person name="Shu S."/>
            <person name="Song C."/>
            <person name="Liu Y."/>
        </authorList>
    </citation>
    <scope>NUCLEOTIDE SEQUENCE [LARGE SCALE GENOMIC DNA]</scope>
    <source>
        <strain evidence="2">HL-2020</strain>
        <tissue evidence="2">Leaf</tissue>
    </source>
</reference>
<dbReference type="PANTHER" id="PTHR11802">
    <property type="entry name" value="SERINE PROTEASE FAMILY S10 SERINE CARBOXYPEPTIDASE"/>
    <property type="match status" value="1"/>
</dbReference>
<dbReference type="GO" id="GO:0005773">
    <property type="term" value="C:vacuole"/>
    <property type="evidence" value="ECO:0007669"/>
    <property type="project" value="TreeGrafter"/>
</dbReference>
<dbReference type="PANTHER" id="PTHR11802:SF32">
    <property type="entry name" value="SERINE CARBOXYPEPTIDASE-LIKE 29"/>
    <property type="match status" value="1"/>
</dbReference>
<dbReference type="GO" id="GO:0004185">
    <property type="term" value="F:serine-type carboxypeptidase activity"/>
    <property type="evidence" value="ECO:0007669"/>
    <property type="project" value="InterPro"/>
</dbReference>